<keyword evidence="2 3" id="KW-0040">ANK repeat</keyword>
<evidence type="ECO:0000256" key="2">
    <source>
        <dbReference type="ARBA" id="ARBA00023043"/>
    </source>
</evidence>
<dbReference type="InterPro" id="IPR051631">
    <property type="entry name" value="Ankyrin-KH/SAM_domain"/>
</dbReference>
<keyword evidence="1" id="KW-0677">Repeat</keyword>
<dbReference type="EMBL" id="JAXCGZ010002261">
    <property type="protein sequence ID" value="KAK7084121.1"/>
    <property type="molecule type" value="Genomic_DNA"/>
</dbReference>
<feature type="region of interest" description="Disordered" evidence="4">
    <location>
        <begin position="292"/>
        <end position="346"/>
    </location>
</feature>
<keyword evidence="5" id="KW-0472">Membrane</keyword>
<feature type="repeat" description="ANK" evidence="3">
    <location>
        <begin position="123"/>
        <end position="155"/>
    </location>
</feature>
<dbReference type="AlphaFoldDB" id="A0AAN8XH91"/>
<dbReference type="InterPro" id="IPR002110">
    <property type="entry name" value="Ankyrin_rpt"/>
</dbReference>
<dbReference type="PROSITE" id="PS50297">
    <property type="entry name" value="ANK_REP_REGION"/>
    <property type="match status" value="3"/>
</dbReference>
<evidence type="ECO:0000256" key="1">
    <source>
        <dbReference type="ARBA" id="ARBA00022737"/>
    </source>
</evidence>
<dbReference type="InterPro" id="IPR036770">
    <property type="entry name" value="Ankyrin_rpt-contain_sf"/>
</dbReference>
<gene>
    <name evidence="6" type="ORF">SK128_004712</name>
</gene>
<keyword evidence="5" id="KW-0812">Transmembrane</keyword>
<dbReference type="Pfam" id="PF12796">
    <property type="entry name" value="Ank_2"/>
    <property type="match status" value="1"/>
</dbReference>
<proteinExistence type="predicted"/>
<reference evidence="6 7" key="1">
    <citation type="submission" date="2023-11" db="EMBL/GenBank/DDBJ databases">
        <title>Halocaridina rubra genome assembly.</title>
        <authorList>
            <person name="Smith C."/>
        </authorList>
    </citation>
    <scope>NUCLEOTIDE SEQUENCE [LARGE SCALE GENOMIC DNA]</scope>
    <source>
        <strain evidence="6">EP-1</strain>
        <tissue evidence="6">Whole</tissue>
    </source>
</reference>
<dbReference type="PRINTS" id="PR01415">
    <property type="entry name" value="ANKYRIN"/>
</dbReference>
<feature type="compositionally biased region" description="Polar residues" evidence="4">
    <location>
        <begin position="292"/>
        <end position="303"/>
    </location>
</feature>
<feature type="repeat" description="ANK" evidence="3">
    <location>
        <begin position="157"/>
        <end position="189"/>
    </location>
</feature>
<keyword evidence="5" id="KW-1133">Transmembrane helix</keyword>
<protein>
    <submittedName>
        <fullName evidence="6">Uncharacterized protein</fullName>
    </submittedName>
</protein>
<comment type="caution">
    <text evidence="6">The sequence shown here is derived from an EMBL/GenBank/DDBJ whole genome shotgun (WGS) entry which is preliminary data.</text>
</comment>
<evidence type="ECO:0000256" key="4">
    <source>
        <dbReference type="SAM" id="MobiDB-lite"/>
    </source>
</evidence>
<dbReference type="PANTHER" id="PTHR23206:SF8">
    <property type="entry name" value="ANKYRIN REPEAT AND KH DOMAIN-CONTAINING 1"/>
    <property type="match status" value="1"/>
</dbReference>
<name>A0AAN8XH91_HALRR</name>
<dbReference type="Gene3D" id="1.25.40.20">
    <property type="entry name" value="Ankyrin repeat-containing domain"/>
    <property type="match status" value="2"/>
</dbReference>
<dbReference type="SUPFAM" id="SSF48403">
    <property type="entry name" value="Ankyrin repeat"/>
    <property type="match status" value="1"/>
</dbReference>
<feature type="compositionally biased region" description="Polar residues" evidence="4">
    <location>
        <begin position="337"/>
        <end position="346"/>
    </location>
</feature>
<organism evidence="6 7">
    <name type="scientific">Halocaridina rubra</name>
    <name type="common">Hawaiian red shrimp</name>
    <dbReference type="NCBI Taxonomy" id="373956"/>
    <lineage>
        <taxon>Eukaryota</taxon>
        <taxon>Metazoa</taxon>
        <taxon>Ecdysozoa</taxon>
        <taxon>Arthropoda</taxon>
        <taxon>Crustacea</taxon>
        <taxon>Multicrustacea</taxon>
        <taxon>Malacostraca</taxon>
        <taxon>Eumalacostraca</taxon>
        <taxon>Eucarida</taxon>
        <taxon>Decapoda</taxon>
        <taxon>Pleocyemata</taxon>
        <taxon>Caridea</taxon>
        <taxon>Atyoidea</taxon>
        <taxon>Atyidae</taxon>
        <taxon>Halocaridina</taxon>
    </lineage>
</organism>
<dbReference type="PROSITE" id="PS50088">
    <property type="entry name" value="ANK_REPEAT"/>
    <property type="match status" value="3"/>
</dbReference>
<sequence>MIIATVKWAIHNEKPMFAALLPFSEHFTISALIFWVMTFLFFAALPSEKSPLHFGGIVQFNNERNNKRADDHEKQYLIDAGANVNAQTSTGDTALTYACENGHTDVADLLLQARAYLEHESEGGRTPLMKACRAGHLCTVQFLIVKEADVNKTTTNNDHTPLSLACAGGHVPVVELLLVRGADPHHKLKDNSTMLMEASRGGHTKVVQLLIDFPSSISHLLPVVPAPQHPVTGSNQGPAAELSAGAILEGDPHQLPMGLTVVQGSETQQSLVVNPTQIFNDIDDREGLVVGSNATGGMQSSGMKISRGKANRKSTPSSALPAAVTSSLNSGSGSNGEQMNPSSDPM</sequence>
<dbReference type="Pfam" id="PF00023">
    <property type="entry name" value="Ank"/>
    <property type="match status" value="1"/>
</dbReference>
<evidence type="ECO:0000313" key="6">
    <source>
        <dbReference type="EMBL" id="KAK7084121.1"/>
    </source>
</evidence>
<dbReference type="PANTHER" id="PTHR23206">
    <property type="entry name" value="MASK PROTEIN"/>
    <property type="match status" value="1"/>
</dbReference>
<dbReference type="Proteomes" id="UP001381693">
    <property type="component" value="Unassembled WGS sequence"/>
</dbReference>
<dbReference type="GO" id="GO:0005737">
    <property type="term" value="C:cytoplasm"/>
    <property type="evidence" value="ECO:0007669"/>
    <property type="project" value="TreeGrafter"/>
</dbReference>
<accession>A0AAN8XH91</accession>
<feature type="compositionally biased region" description="Low complexity" evidence="4">
    <location>
        <begin position="326"/>
        <end position="336"/>
    </location>
</feature>
<keyword evidence="7" id="KW-1185">Reference proteome</keyword>
<evidence type="ECO:0000313" key="7">
    <source>
        <dbReference type="Proteomes" id="UP001381693"/>
    </source>
</evidence>
<dbReference type="SMART" id="SM00248">
    <property type="entry name" value="ANK"/>
    <property type="match status" value="4"/>
</dbReference>
<feature type="repeat" description="ANK" evidence="3">
    <location>
        <begin position="90"/>
        <end position="122"/>
    </location>
</feature>
<dbReference type="GO" id="GO:0045087">
    <property type="term" value="P:innate immune response"/>
    <property type="evidence" value="ECO:0007669"/>
    <property type="project" value="TreeGrafter"/>
</dbReference>
<feature type="non-terminal residue" evidence="6">
    <location>
        <position position="346"/>
    </location>
</feature>
<feature type="transmembrane region" description="Helical" evidence="5">
    <location>
        <begin position="26"/>
        <end position="45"/>
    </location>
</feature>
<evidence type="ECO:0000256" key="5">
    <source>
        <dbReference type="SAM" id="Phobius"/>
    </source>
</evidence>
<evidence type="ECO:0000256" key="3">
    <source>
        <dbReference type="PROSITE-ProRule" id="PRU00023"/>
    </source>
</evidence>